<name>A0A7J7BZE7_TRIWF</name>
<protein>
    <submittedName>
        <fullName evidence="2">Uncharacterized protein</fullName>
    </submittedName>
</protein>
<dbReference type="InParanoid" id="A0A7J7BZE7"/>
<keyword evidence="1" id="KW-0472">Membrane</keyword>
<dbReference type="EMBL" id="JAAARO010000022">
    <property type="protein sequence ID" value="KAF5727218.1"/>
    <property type="molecule type" value="Genomic_DNA"/>
</dbReference>
<keyword evidence="1" id="KW-1133">Transmembrane helix</keyword>
<feature type="transmembrane region" description="Helical" evidence="1">
    <location>
        <begin position="86"/>
        <end position="105"/>
    </location>
</feature>
<dbReference type="AlphaFoldDB" id="A0A7J7BZE7"/>
<keyword evidence="3" id="KW-1185">Reference proteome</keyword>
<keyword evidence="1" id="KW-0812">Transmembrane</keyword>
<evidence type="ECO:0000313" key="3">
    <source>
        <dbReference type="Proteomes" id="UP000593562"/>
    </source>
</evidence>
<gene>
    <name evidence="2" type="ORF">HS088_TW22G00906</name>
</gene>
<proteinExistence type="predicted"/>
<sequence>MQIWNLVDHQEFLAASTLRWPVDLTPVEAEAGAFCNVLGYIRESCLKGIQKLLWMQQSLVQVICRVGEDFLRKLFLFYTRLMSGRFIMCSGLLMFCAHMLAKFALAHPANSWLVDPPHFLQGCLVQDLSQHSMVQA</sequence>
<evidence type="ECO:0000256" key="1">
    <source>
        <dbReference type="SAM" id="Phobius"/>
    </source>
</evidence>
<organism evidence="2 3">
    <name type="scientific">Tripterygium wilfordii</name>
    <name type="common">Thunder God vine</name>
    <dbReference type="NCBI Taxonomy" id="458696"/>
    <lineage>
        <taxon>Eukaryota</taxon>
        <taxon>Viridiplantae</taxon>
        <taxon>Streptophyta</taxon>
        <taxon>Embryophyta</taxon>
        <taxon>Tracheophyta</taxon>
        <taxon>Spermatophyta</taxon>
        <taxon>Magnoliopsida</taxon>
        <taxon>eudicotyledons</taxon>
        <taxon>Gunneridae</taxon>
        <taxon>Pentapetalae</taxon>
        <taxon>rosids</taxon>
        <taxon>fabids</taxon>
        <taxon>Celastrales</taxon>
        <taxon>Celastraceae</taxon>
        <taxon>Tripterygium</taxon>
    </lineage>
</organism>
<evidence type="ECO:0000313" key="2">
    <source>
        <dbReference type="EMBL" id="KAF5727218.1"/>
    </source>
</evidence>
<dbReference type="Proteomes" id="UP000593562">
    <property type="component" value="Unassembled WGS sequence"/>
</dbReference>
<comment type="caution">
    <text evidence="2">The sequence shown here is derived from an EMBL/GenBank/DDBJ whole genome shotgun (WGS) entry which is preliminary data.</text>
</comment>
<accession>A0A7J7BZE7</accession>
<reference evidence="2 3" key="1">
    <citation type="journal article" date="2020" name="Nat. Commun.">
        <title>Genome of Tripterygium wilfordii and identification of cytochrome P450 involved in triptolide biosynthesis.</title>
        <authorList>
            <person name="Tu L."/>
            <person name="Su P."/>
            <person name="Zhang Z."/>
            <person name="Gao L."/>
            <person name="Wang J."/>
            <person name="Hu T."/>
            <person name="Zhou J."/>
            <person name="Zhang Y."/>
            <person name="Zhao Y."/>
            <person name="Liu Y."/>
            <person name="Song Y."/>
            <person name="Tong Y."/>
            <person name="Lu Y."/>
            <person name="Yang J."/>
            <person name="Xu C."/>
            <person name="Jia M."/>
            <person name="Peters R.J."/>
            <person name="Huang L."/>
            <person name="Gao W."/>
        </authorList>
    </citation>
    <scope>NUCLEOTIDE SEQUENCE [LARGE SCALE GENOMIC DNA]</scope>
    <source>
        <strain evidence="3">cv. XIE 37</strain>
        <tissue evidence="2">Leaf</tissue>
    </source>
</reference>